<evidence type="ECO:0000256" key="1">
    <source>
        <dbReference type="ARBA" id="ARBA00001946"/>
    </source>
</evidence>
<evidence type="ECO:0000313" key="11">
    <source>
        <dbReference type="Proteomes" id="UP001058364"/>
    </source>
</evidence>
<keyword evidence="11" id="KW-1185">Reference proteome</keyword>
<protein>
    <recommendedName>
        <fullName evidence="6">Ribosome-binding ATPase YchF</fullName>
    </recommendedName>
</protein>
<dbReference type="PANTHER" id="PTHR23305:SF18">
    <property type="entry name" value="OBG-TYPE G DOMAIN-CONTAINING PROTEIN"/>
    <property type="match status" value="1"/>
</dbReference>
<feature type="domain" description="OBG-type G" evidence="8">
    <location>
        <begin position="3"/>
        <end position="260"/>
    </location>
</feature>
<dbReference type="PROSITE" id="PS51710">
    <property type="entry name" value="G_OBG"/>
    <property type="match status" value="1"/>
</dbReference>
<evidence type="ECO:0000256" key="4">
    <source>
        <dbReference type="ARBA" id="ARBA00022840"/>
    </source>
</evidence>
<proteinExistence type="inferred from homology"/>
<dbReference type="CDD" id="cd04867">
    <property type="entry name" value="TGS_YchF_OLA1"/>
    <property type="match status" value="1"/>
</dbReference>
<dbReference type="InterPro" id="IPR004095">
    <property type="entry name" value="TGS"/>
</dbReference>
<evidence type="ECO:0000259" key="9">
    <source>
        <dbReference type="PROSITE" id="PS51880"/>
    </source>
</evidence>
<dbReference type="PANTHER" id="PTHR23305">
    <property type="entry name" value="OBG GTPASE FAMILY"/>
    <property type="match status" value="1"/>
</dbReference>
<dbReference type="InterPro" id="IPR023192">
    <property type="entry name" value="TGS-like_dom_sf"/>
</dbReference>
<dbReference type="RefSeq" id="WP_027123385.1">
    <property type="nucleotide sequence ID" value="NZ_CP103423.1"/>
</dbReference>
<comment type="similarity">
    <text evidence="6">Belongs to the TRAFAC class OBG-HflX-like GTPase superfamily. OBG GTPase family. YchF/OLA1 subfamily.</text>
</comment>
<dbReference type="InterPro" id="IPR013029">
    <property type="entry name" value="YchF_C"/>
</dbReference>
<keyword evidence="3 6" id="KW-0547">Nucleotide-binding</keyword>
<feature type="domain" description="TGS" evidence="9">
    <location>
        <begin position="282"/>
        <end position="365"/>
    </location>
</feature>
<dbReference type="SUPFAM" id="SSF81271">
    <property type="entry name" value="TGS-like"/>
    <property type="match status" value="1"/>
</dbReference>
<dbReference type="PRINTS" id="PR00326">
    <property type="entry name" value="GTP1OBG"/>
</dbReference>
<dbReference type="NCBIfam" id="TIGR00092">
    <property type="entry name" value="redox-regulated ATPase YchF"/>
    <property type="match status" value="1"/>
</dbReference>
<dbReference type="SUPFAM" id="SSF52540">
    <property type="entry name" value="P-loop containing nucleoside triphosphate hydrolases"/>
    <property type="match status" value="1"/>
</dbReference>
<evidence type="ECO:0000256" key="3">
    <source>
        <dbReference type="ARBA" id="ARBA00022741"/>
    </source>
</evidence>
<dbReference type="Gene3D" id="3.40.50.300">
    <property type="entry name" value="P-loop containing nucleotide triphosphate hydrolases"/>
    <property type="match status" value="1"/>
</dbReference>
<dbReference type="InterPro" id="IPR004396">
    <property type="entry name" value="ATPase_YchF/OLA1"/>
</dbReference>
<dbReference type="Gene3D" id="3.10.20.30">
    <property type="match status" value="1"/>
</dbReference>
<dbReference type="Gene3D" id="1.10.150.300">
    <property type="entry name" value="TGS-like domain"/>
    <property type="match status" value="1"/>
</dbReference>
<evidence type="ECO:0000256" key="5">
    <source>
        <dbReference type="ARBA" id="ARBA00022842"/>
    </source>
</evidence>
<keyword evidence="5" id="KW-0460">Magnesium</keyword>
<dbReference type="Pfam" id="PF01926">
    <property type="entry name" value="MMR_HSR1"/>
    <property type="match status" value="1"/>
</dbReference>
<dbReference type="Proteomes" id="UP001058364">
    <property type="component" value="Chromosome"/>
</dbReference>
<dbReference type="Pfam" id="PF06071">
    <property type="entry name" value="YchF-GTPase_C"/>
    <property type="match status" value="1"/>
</dbReference>
<dbReference type="InterPro" id="IPR027417">
    <property type="entry name" value="P-loop_NTPase"/>
</dbReference>
<keyword evidence="2" id="KW-0479">Metal-binding</keyword>
<dbReference type="PIRSF" id="PIRSF006641">
    <property type="entry name" value="CHP00092"/>
    <property type="match status" value="1"/>
</dbReference>
<keyword evidence="7" id="KW-0175">Coiled coil</keyword>
<evidence type="ECO:0000256" key="7">
    <source>
        <dbReference type="SAM" id="Coils"/>
    </source>
</evidence>
<dbReference type="HAMAP" id="MF_00944">
    <property type="entry name" value="YchF_OLA1_ATPase"/>
    <property type="match status" value="1"/>
</dbReference>
<dbReference type="InterPro" id="IPR031167">
    <property type="entry name" value="G_OBG"/>
</dbReference>
<sequence>MSLKAGIVGLPNVGKSTLFSALTKTQAESANYAFTTIEPNISIVELKDKRLEKIAEFVKPERILPATFTFVDIAGLVSGASKGEGLGNKFLSNIREVDAIIQVVRCFENKDILHVSNEINPVNDVEVINLELLLADLQVIENVIKRVEKKALNTNDKDIKAEYQVALKLKKAFENNQAAREVDLSEEELKIVKGYQLLTLKPILYVANISQEDINNLDKNKHYNSLKELVTSYNNLLLPISIHLEYEISQLDEEDKELFLKEYNLEYSGLEILTREAFSLLNLATYFTAGVKEVRAWTFKKGMFAPECAGIIHSDFEKKFIKAEVISYQDYVESQGEKNAREMGKMRLEGKTYQMNDGDICLFKFGK</sequence>
<comment type="function">
    <text evidence="6">ATPase that binds to both the 70S ribosome and the 50S ribosomal subunit in a nucleotide-independent manner.</text>
</comment>
<keyword evidence="4 6" id="KW-0067">ATP-binding</keyword>
<evidence type="ECO:0000256" key="2">
    <source>
        <dbReference type="ARBA" id="ARBA00022723"/>
    </source>
</evidence>
<name>A0ABY5TXM6_9BACT</name>
<evidence type="ECO:0000259" key="8">
    <source>
        <dbReference type="PROSITE" id="PS51710"/>
    </source>
</evidence>
<feature type="binding site" evidence="6">
    <location>
        <begin position="12"/>
        <end position="17"/>
    </location>
    <ligand>
        <name>ATP</name>
        <dbReference type="ChEBI" id="CHEBI:30616"/>
    </ligand>
</feature>
<comment type="cofactor">
    <cofactor evidence="1">
        <name>Mg(2+)</name>
        <dbReference type="ChEBI" id="CHEBI:18420"/>
    </cofactor>
</comment>
<organism evidence="10 11">
    <name type="scientific">Mesomycoplasma molare</name>
    <dbReference type="NCBI Taxonomy" id="171288"/>
    <lineage>
        <taxon>Bacteria</taxon>
        <taxon>Bacillati</taxon>
        <taxon>Mycoplasmatota</taxon>
        <taxon>Mycoplasmoidales</taxon>
        <taxon>Metamycoplasmataceae</taxon>
        <taxon>Mesomycoplasma</taxon>
    </lineage>
</organism>
<evidence type="ECO:0000256" key="6">
    <source>
        <dbReference type="HAMAP-Rule" id="MF_00944"/>
    </source>
</evidence>
<dbReference type="EMBL" id="CP103423">
    <property type="protein sequence ID" value="UWD33983.1"/>
    <property type="molecule type" value="Genomic_DNA"/>
</dbReference>
<reference evidence="10" key="1">
    <citation type="submission" date="2022-08" db="EMBL/GenBank/DDBJ databases">
        <title>Complete genome sequence of Mycoplasma molare type strain H 542.</title>
        <authorList>
            <person name="Spergser J."/>
        </authorList>
    </citation>
    <scope>NUCLEOTIDE SEQUENCE</scope>
    <source>
        <strain evidence="10">H 542</strain>
    </source>
</reference>
<dbReference type="InterPro" id="IPR006073">
    <property type="entry name" value="GTP-bd"/>
</dbReference>
<dbReference type="PROSITE" id="PS51880">
    <property type="entry name" value="TGS"/>
    <property type="match status" value="1"/>
</dbReference>
<evidence type="ECO:0000313" key="10">
    <source>
        <dbReference type="EMBL" id="UWD33983.1"/>
    </source>
</evidence>
<dbReference type="InterPro" id="IPR041706">
    <property type="entry name" value="YchF_N"/>
</dbReference>
<feature type="coiled-coil region" evidence="7">
    <location>
        <begin position="130"/>
        <end position="157"/>
    </location>
</feature>
<dbReference type="InterPro" id="IPR012676">
    <property type="entry name" value="TGS-like"/>
</dbReference>
<gene>
    <name evidence="6 10" type="primary">ychF</name>
    <name evidence="10" type="ORF">NX772_02645</name>
</gene>
<dbReference type="InterPro" id="IPR012675">
    <property type="entry name" value="Beta-grasp_dom_sf"/>
</dbReference>
<accession>A0ABY5TXM6</accession>
<dbReference type="CDD" id="cd01900">
    <property type="entry name" value="YchF"/>
    <property type="match status" value="1"/>
</dbReference>